<protein>
    <recommendedName>
        <fullName evidence="4">Follicular epithelium yolk protein subunit</fullName>
    </recommendedName>
</protein>
<dbReference type="EMBL" id="OU893351">
    <property type="protein sequence ID" value="CAG9790148.1"/>
    <property type="molecule type" value="Genomic_DNA"/>
</dbReference>
<organism evidence="2 3">
    <name type="scientific">Diatraea saccharalis</name>
    <name type="common">sugarcane borer</name>
    <dbReference type="NCBI Taxonomy" id="40085"/>
    <lineage>
        <taxon>Eukaryota</taxon>
        <taxon>Metazoa</taxon>
        <taxon>Ecdysozoa</taxon>
        <taxon>Arthropoda</taxon>
        <taxon>Hexapoda</taxon>
        <taxon>Insecta</taxon>
        <taxon>Pterygota</taxon>
        <taxon>Neoptera</taxon>
        <taxon>Endopterygota</taxon>
        <taxon>Lepidoptera</taxon>
        <taxon>Glossata</taxon>
        <taxon>Ditrysia</taxon>
        <taxon>Pyraloidea</taxon>
        <taxon>Crambidae</taxon>
        <taxon>Crambinae</taxon>
        <taxon>Diatraea</taxon>
    </lineage>
</organism>
<dbReference type="SUPFAM" id="SSF56973">
    <property type="entry name" value="Aerolisin/ETX pore-forming domain"/>
    <property type="match status" value="1"/>
</dbReference>
<feature type="signal peptide" evidence="1">
    <location>
        <begin position="1"/>
        <end position="17"/>
    </location>
</feature>
<name>A0A9N9R5P3_9NEOP</name>
<evidence type="ECO:0008006" key="4">
    <source>
        <dbReference type="Google" id="ProtNLM"/>
    </source>
</evidence>
<accession>A0A9N9R5P3</accession>
<feature type="chain" id="PRO_5040132483" description="Follicular epithelium yolk protein subunit" evidence="1">
    <location>
        <begin position="18"/>
        <end position="301"/>
    </location>
</feature>
<reference evidence="2" key="2">
    <citation type="submission" date="2022-10" db="EMBL/GenBank/DDBJ databases">
        <authorList>
            <consortium name="ENA_rothamsted_submissions"/>
            <consortium name="culmorum"/>
            <person name="King R."/>
        </authorList>
    </citation>
    <scope>NUCLEOTIDE SEQUENCE</scope>
</reference>
<keyword evidence="3" id="KW-1185">Reference proteome</keyword>
<evidence type="ECO:0000313" key="2">
    <source>
        <dbReference type="EMBL" id="CAG9790148.1"/>
    </source>
</evidence>
<gene>
    <name evidence="2" type="ORF">DIATSA_LOCUS7828</name>
</gene>
<keyword evidence="1" id="KW-0732">Signal</keyword>
<dbReference type="Gene3D" id="2.170.15.10">
    <property type="entry name" value="Proaerolysin, chain A, domain 3"/>
    <property type="match status" value="1"/>
</dbReference>
<dbReference type="AlphaFoldDB" id="A0A9N9R5P3"/>
<evidence type="ECO:0000256" key="1">
    <source>
        <dbReference type="SAM" id="SignalP"/>
    </source>
</evidence>
<proteinExistence type="predicted"/>
<evidence type="ECO:0000313" key="3">
    <source>
        <dbReference type="Proteomes" id="UP001153714"/>
    </source>
</evidence>
<dbReference type="OrthoDB" id="7405779at2759"/>
<reference evidence="2" key="1">
    <citation type="submission" date="2021-12" db="EMBL/GenBank/DDBJ databases">
        <authorList>
            <person name="King R."/>
        </authorList>
    </citation>
    <scope>NUCLEOTIDE SEQUENCE</scope>
</reference>
<dbReference type="CDD" id="cd20235">
    <property type="entry name" value="PFM_spherulin-2a-like"/>
    <property type="match status" value="1"/>
</dbReference>
<sequence length="301" mass="33528">MGLKIFAVLLFVPVIYAKIKVNVVASDNQAERSVELIGNNLDIISEKERNTFQLSENNLKEAVRIHFGKRPNEAFVRSPTPWGDLYSMYGWPEVTRILSPQRAKIYQSYSQPAIVLTQHFENNSTKSAIFTAKIQQSVENTVSSTWEKGGELTVGQEIEYGFDIKAVSVGGKTSFTYTSKWGESVSKSETVTVGSNTGVQITLEPNQRVVAELYAMRGNMKFQVDYEATLTGWTAVNYGDTYKGHHFWGLDINGVMKAGNLPQTVKSTEVITLGYYSNSHVIIRDANTSNIIYTIPLAVSE</sequence>
<dbReference type="Proteomes" id="UP001153714">
    <property type="component" value="Chromosome 20"/>
</dbReference>